<dbReference type="Pfam" id="PF02571">
    <property type="entry name" value="CbiJ"/>
    <property type="match status" value="1"/>
</dbReference>
<dbReference type="Proteomes" id="UP001296873">
    <property type="component" value="Unassembled WGS sequence"/>
</dbReference>
<proteinExistence type="predicted"/>
<keyword evidence="5" id="KW-1185">Reference proteome</keyword>
<dbReference type="InterPro" id="IPR003723">
    <property type="entry name" value="Precorrin-6x_reduct"/>
</dbReference>
<gene>
    <name evidence="4" type="ORF">CKO28_10505</name>
</gene>
<comment type="caution">
    <text evidence="4">The sequence shown here is derived from an EMBL/GenBank/DDBJ whole genome shotgun (WGS) entry which is preliminary data.</text>
</comment>
<evidence type="ECO:0008006" key="6">
    <source>
        <dbReference type="Google" id="ProtNLM"/>
    </source>
</evidence>
<dbReference type="RefSeq" id="WP_200340779.1">
    <property type="nucleotide sequence ID" value="NZ_NRRL01000024.1"/>
</dbReference>
<name>A0ABS1DEZ9_9PROT</name>
<dbReference type="PROSITE" id="PS51014">
    <property type="entry name" value="COBK_CBIJ"/>
    <property type="match status" value="1"/>
</dbReference>
<accession>A0ABS1DEZ9</accession>
<sequence length="256" mass="26255">MALETAGPTQLLILGGTAEAAALARRLAGVPGLAVTSSLAGRTTGGRDLPGALRVGGFGGVDGLAAYLATAGIDLVVDATHPFAAQMTDNAAAACTAAGVARLRLQRPAWQPVAGDRWQHVADAAEAAQALGRQGANVFLATGRTDLAAFAHLGDTHFLVRLVEPPKAPLELAHFTLVTGRGPFREADDRALLERHAIDVVVTKNSGGDGAYAKLAAARALGLPVVMIDRPSEPEGETVGDVEAARQWVLARLGAE</sequence>
<evidence type="ECO:0000256" key="1">
    <source>
        <dbReference type="ARBA" id="ARBA00004953"/>
    </source>
</evidence>
<protein>
    <recommendedName>
        <fullName evidence="6">Cobalt-precorrin-6A reductase</fullName>
    </recommendedName>
</protein>
<dbReference type="EMBL" id="NRRL01000024">
    <property type="protein sequence ID" value="MBK1668464.1"/>
    <property type="molecule type" value="Genomic_DNA"/>
</dbReference>
<keyword evidence="2" id="KW-0169">Cobalamin biosynthesis</keyword>
<evidence type="ECO:0000256" key="2">
    <source>
        <dbReference type="ARBA" id="ARBA00022573"/>
    </source>
</evidence>
<keyword evidence="3" id="KW-0560">Oxidoreductase</keyword>
<reference evidence="4 5" key="1">
    <citation type="journal article" date="2020" name="Microorganisms">
        <title>Osmotic Adaptation and Compatible Solute Biosynthesis of Phototrophic Bacteria as Revealed from Genome Analyses.</title>
        <authorList>
            <person name="Imhoff J.F."/>
            <person name="Rahn T."/>
            <person name="Kunzel S."/>
            <person name="Keller A."/>
            <person name="Neulinger S.C."/>
        </authorList>
    </citation>
    <scope>NUCLEOTIDE SEQUENCE [LARGE SCALE GENOMIC DNA]</scope>
    <source>
        <strain evidence="4 5">DSM 9895</strain>
    </source>
</reference>
<comment type="pathway">
    <text evidence="1">Cofactor biosynthesis; adenosylcobalamin biosynthesis.</text>
</comment>
<dbReference type="PANTHER" id="PTHR36925">
    <property type="entry name" value="COBALT-PRECORRIN-6A REDUCTASE"/>
    <property type="match status" value="1"/>
</dbReference>
<organism evidence="4 5">
    <name type="scientific">Rhodovibrio sodomensis</name>
    <dbReference type="NCBI Taxonomy" id="1088"/>
    <lineage>
        <taxon>Bacteria</taxon>
        <taxon>Pseudomonadati</taxon>
        <taxon>Pseudomonadota</taxon>
        <taxon>Alphaproteobacteria</taxon>
        <taxon>Rhodospirillales</taxon>
        <taxon>Rhodovibrionaceae</taxon>
        <taxon>Rhodovibrio</taxon>
    </lineage>
</organism>
<evidence type="ECO:0000313" key="5">
    <source>
        <dbReference type="Proteomes" id="UP001296873"/>
    </source>
</evidence>
<dbReference type="NCBIfam" id="TIGR00715">
    <property type="entry name" value="precor6x_red"/>
    <property type="match status" value="1"/>
</dbReference>
<dbReference type="PANTHER" id="PTHR36925:SF1">
    <property type="entry name" value="COBALT-PRECORRIN-6A REDUCTASE"/>
    <property type="match status" value="1"/>
</dbReference>
<dbReference type="NCBIfam" id="NF005968">
    <property type="entry name" value="PRK08057.1-2"/>
    <property type="match status" value="1"/>
</dbReference>
<evidence type="ECO:0000313" key="4">
    <source>
        <dbReference type="EMBL" id="MBK1668464.1"/>
    </source>
</evidence>
<evidence type="ECO:0000256" key="3">
    <source>
        <dbReference type="ARBA" id="ARBA00023002"/>
    </source>
</evidence>